<dbReference type="GO" id="GO:0004359">
    <property type="term" value="F:glutaminase activity"/>
    <property type="evidence" value="ECO:0007669"/>
    <property type="project" value="UniProtKB-EC"/>
</dbReference>
<sequence length="268" mass="30045">MICREIDNYTSDLYNSNLCKPKRYKRMPSSMATNSPKEDKLAIGILEVQGAFNEHHVALRKAQKCLNIPDLEIIGVRHPDHISDKIDGLIIPGGESTTMSLFLKRNKMDEPLRKWIDTKSHVTWGTCAGMILLSKQTENQKIGGQPSLAEMDIDVSRNFFGRQINSFEAPVKLKQQLFVPEAFKNCDADDIYHGVFIRAPAVVEICSPEVTVLATLDRSGSQQPEVIVAVQQGNMLATAFHPELTADVRWHAHFIEMICTAKKNSNVL</sequence>
<keyword evidence="3" id="KW-0378">Hydrolase</keyword>
<reference evidence="8 9" key="1">
    <citation type="submission" date="2020-06" db="EMBL/GenBank/DDBJ databases">
        <authorList>
            <person name="Li R."/>
            <person name="Bekaert M."/>
        </authorList>
    </citation>
    <scope>NUCLEOTIDE SEQUENCE [LARGE SCALE GENOMIC DNA]</scope>
    <source>
        <strain evidence="9">wild</strain>
    </source>
</reference>
<dbReference type="GO" id="GO:0008614">
    <property type="term" value="P:pyridoxine metabolic process"/>
    <property type="evidence" value="ECO:0007669"/>
    <property type="project" value="TreeGrafter"/>
</dbReference>
<dbReference type="Proteomes" id="UP000507470">
    <property type="component" value="Unassembled WGS sequence"/>
</dbReference>
<dbReference type="SUPFAM" id="SSF52317">
    <property type="entry name" value="Class I glutamine amidotransferase-like"/>
    <property type="match status" value="1"/>
</dbReference>
<evidence type="ECO:0000256" key="5">
    <source>
        <dbReference type="ARBA" id="ARBA00022962"/>
    </source>
</evidence>
<keyword evidence="9" id="KW-1185">Reference proteome</keyword>
<dbReference type="InterPro" id="IPR002161">
    <property type="entry name" value="PdxT/SNO"/>
</dbReference>
<dbReference type="PROSITE" id="PS01236">
    <property type="entry name" value="PDXT_SNO_1"/>
    <property type="match status" value="1"/>
</dbReference>
<dbReference type="EMBL" id="CACVKT020003883">
    <property type="protein sequence ID" value="CAC5386499.1"/>
    <property type="molecule type" value="Genomic_DNA"/>
</dbReference>
<dbReference type="PROSITE" id="PS51130">
    <property type="entry name" value="PDXT_SNO_2"/>
    <property type="match status" value="1"/>
</dbReference>
<dbReference type="EC" id="3.5.1.2" evidence="2"/>
<evidence type="ECO:0000256" key="7">
    <source>
        <dbReference type="ARBA" id="ARBA00049534"/>
    </source>
</evidence>
<evidence type="ECO:0000313" key="9">
    <source>
        <dbReference type="Proteomes" id="UP000507470"/>
    </source>
</evidence>
<dbReference type="PROSITE" id="PS51273">
    <property type="entry name" value="GATASE_TYPE_1"/>
    <property type="match status" value="1"/>
</dbReference>
<comment type="catalytic activity">
    <reaction evidence="7">
        <text>L-glutamine + H2O = L-glutamate + NH4(+)</text>
        <dbReference type="Rhea" id="RHEA:15889"/>
        <dbReference type="ChEBI" id="CHEBI:15377"/>
        <dbReference type="ChEBI" id="CHEBI:28938"/>
        <dbReference type="ChEBI" id="CHEBI:29985"/>
        <dbReference type="ChEBI" id="CHEBI:58359"/>
        <dbReference type="EC" id="3.5.1.2"/>
    </reaction>
</comment>
<protein>
    <recommendedName>
        <fullName evidence="2">glutaminase</fullName>
        <ecNumber evidence="2">3.5.1.2</ecNumber>
    </recommendedName>
</protein>
<evidence type="ECO:0000256" key="6">
    <source>
        <dbReference type="ARBA" id="ARBA00023239"/>
    </source>
</evidence>
<dbReference type="HAMAP" id="MF_01615">
    <property type="entry name" value="PdxT"/>
    <property type="match status" value="1"/>
</dbReference>
<keyword evidence="6 8" id="KW-0456">Lyase</keyword>
<evidence type="ECO:0000256" key="3">
    <source>
        <dbReference type="ARBA" id="ARBA00022801"/>
    </source>
</evidence>
<evidence type="ECO:0000256" key="1">
    <source>
        <dbReference type="ARBA" id="ARBA00008345"/>
    </source>
</evidence>
<dbReference type="GO" id="GO:1903600">
    <property type="term" value="C:glutaminase complex"/>
    <property type="evidence" value="ECO:0007669"/>
    <property type="project" value="TreeGrafter"/>
</dbReference>
<keyword evidence="4" id="KW-0663">Pyridoxal phosphate</keyword>
<dbReference type="Pfam" id="PF01174">
    <property type="entry name" value="SNO"/>
    <property type="match status" value="1"/>
</dbReference>
<dbReference type="GO" id="GO:0016829">
    <property type="term" value="F:lyase activity"/>
    <property type="evidence" value="ECO:0007669"/>
    <property type="project" value="UniProtKB-KW"/>
</dbReference>
<name>A0A6J8BUW1_MYTCO</name>
<dbReference type="GO" id="GO:0005829">
    <property type="term" value="C:cytosol"/>
    <property type="evidence" value="ECO:0007669"/>
    <property type="project" value="TreeGrafter"/>
</dbReference>
<keyword evidence="5" id="KW-0315">Glutamine amidotransferase</keyword>
<dbReference type="CDD" id="cd01749">
    <property type="entry name" value="GATase1_PB"/>
    <property type="match status" value="1"/>
</dbReference>
<dbReference type="PANTHER" id="PTHR31559:SF0">
    <property type="entry name" value="PYRIDOXAL 5'-PHOSPHATE SYNTHASE SUBUNIT SNO1-RELATED"/>
    <property type="match status" value="1"/>
</dbReference>
<evidence type="ECO:0000313" key="8">
    <source>
        <dbReference type="EMBL" id="CAC5386499.1"/>
    </source>
</evidence>
<dbReference type="GO" id="GO:0042823">
    <property type="term" value="P:pyridoxal phosphate biosynthetic process"/>
    <property type="evidence" value="ECO:0007669"/>
    <property type="project" value="InterPro"/>
</dbReference>
<organism evidence="8 9">
    <name type="scientific">Mytilus coruscus</name>
    <name type="common">Sea mussel</name>
    <dbReference type="NCBI Taxonomy" id="42192"/>
    <lineage>
        <taxon>Eukaryota</taxon>
        <taxon>Metazoa</taxon>
        <taxon>Spiralia</taxon>
        <taxon>Lophotrochozoa</taxon>
        <taxon>Mollusca</taxon>
        <taxon>Bivalvia</taxon>
        <taxon>Autobranchia</taxon>
        <taxon>Pteriomorphia</taxon>
        <taxon>Mytilida</taxon>
        <taxon>Mytiloidea</taxon>
        <taxon>Mytilidae</taxon>
        <taxon>Mytilinae</taxon>
        <taxon>Mytilus</taxon>
    </lineage>
</organism>
<dbReference type="InterPro" id="IPR029062">
    <property type="entry name" value="Class_I_gatase-like"/>
</dbReference>
<dbReference type="NCBIfam" id="TIGR03800">
    <property type="entry name" value="PLP_synth_Pdx2"/>
    <property type="match status" value="1"/>
</dbReference>
<dbReference type="InterPro" id="IPR021196">
    <property type="entry name" value="PdxT/SNO_CS"/>
</dbReference>
<evidence type="ECO:0000256" key="4">
    <source>
        <dbReference type="ARBA" id="ARBA00022898"/>
    </source>
</evidence>
<dbReference type="FunFam" id="3.40.50.880:FF:000041">
    <property type="entry name" value="Glutamine amidotransferase subunit pdxT, putative"/>
    <property type="match status" value="1"/>
</dbReference>
<dbReference type="OrthoDB" id="2039at2759"/>
<comment type="similarity">
    <text evidence="1">Belongs to the glutaminase PdxT/SNO family.</text>
</comment>
<proteinExistence type="inferred from homology"/>
<accession>A0A6J8BUW1</accession>
<evidence type="ECO:0000256" key="2">
    <source>
        <dbReference type="ARBA" id="ARBA00012918"/>
    </source>
</evidence>
<dbReference type="Gene3D" id="3.40.50.880">
    <property type="match status" value="1"/>
</dbReference>
<dbReference type="PANTHER" id="PTHR31559">
    <property type="entry name" value="PYRIDOXAL 5'-PHOSPHATE SYNTHASE SUBUNIT SNO"/>
    <property type="match status" value="1"/>
</dbReference>
<gene>
    <name evidence="8" type="ORF">MCOR_21928</name>
</gene>
<dbReference type="AlphaFoldDB" id="A0A6J8BUW1"/>